<sequence>MKLNSAFVTAVLLSVSPLAKVQVACNTAQWSCPSGTKKDTKRIGERDSSTHYWSCIDACWYNEYKVRLRLKVTNQQERAYPRARWILDGKGGTDVDVYGNWVDTSNSRIGTNTCSSARGQIFNHPFQNDEKRSSNIVIQGDNGDGSGARKNTMANPFV</sequence>
<evidence type="ECO:0000313" key="2">
    <source>
        <dbReference type="EMBL" id="KAF7198136.1"/>
    </source>
</evidence>
<keyword evidence="1" id="KW-0732">Signal</keyword>
<dbReference type="AlphaFoldDB" id="A0A8H6RTI7"/>
<accession>A0A8H6RTI7</accession>
<gene>
    <name evidence="2" type="ORF">HII31_00492</name>
</gene>
<evidence type="ECO:0000256" key="1">
    <source>
        <dbReference type="SAM" id="SignalP"/>
    </source>
</evidence>
<reference evidence="2" key="1">
    <citation type="submission" date="2020-04" db="EMBL/GenBank/DDBJ databases">
        <title>Draft genome resource of the tomato pathogen Pseudocercospora fuligena.</title>
        <authorList>
            <person name="Zaccaron A."/>
        </authorList>
    </citation>
    <scope>NUCLEOTIDE SEQUENCE</scope>
    <source>
        <strain evidence="2">PF001</strain>
    </source>
</reference>
<comment type="caution">
    <text evidence="2">The sequence shown here is derived from an EMBL/GenBank/DDBJ whole genome shotgun (WGS) entry which is preliminary data.</text>
</comment>
<protein>
    <submittedName>
        <fullName evidence="2">Uncharacterized protein</fullName>
    </submittedName>
</protein>
<feature type="signal peptide" evidence="1">
    <location>
        <begin position="1"/>
        <end position="23"/>
    </location>
</feature>
<evidence type="ECO:0000313" key="3">
    <source>
        <dbReference type="Proteomes" id="UP000660729"/>
    </source>
</evidence>
<proteinExistence type="predicted"/>
<dbReference type="EMBL" id="JABCIY010000003">
    <property type="protein sequence ID" value="KAF7198136.1"/>
    <property type="molecule type" value="Genomic_DNA"/>
</dbReference>
<organism evidence="2 3">
    <name type="scientific">Pseudocercospora fuligena</name>
    <dbReference type="NCBI Taxonomy" id="685502"/>
    <lineage>
        <taxon>Eukaryota</taxon>
        <taxon>Fungi</taxon>
        <taxon>Dikarya</taxon>
        <taxon>Ascomycota</taxon>
        <taxon>Pezizomycotina</taxon>
        <taxon>Dothideomycetes</taxon>
        <taxon>Dothideomycetidae</taxon>
        <taxon>Mycosphaerellales</taxon>
        <taxon>Mycosphaerellaceae</taxon>
        <taxon>Pseudocercospora</taxon>
    </lineage>
</organism>
<name>A0A8H6RTI7_9PEZI</name>
<dbReference type="Proteomes" id="UP000660729">
    <property type="component" value="Unassembled WGS sequence"/>
</dbReference>
<keyword evidence="3" id="KW-1185">Reference proteome</keyword>
<feature type="chain" id="PRO_5034378541" evidence="1">
    <location>
        <begin position="24"/>
        <end position="158"/>
    </location>
</feature>